<evidence type="ECO:0000313" key="4">
    <source>
        <dbReference type="Proteomes" id="UP000230025"/>
    </source>
</evidence>
<dbReference type="PANTHER" id="PTHR43566">
    <property type="entry name" value="CONSERVED PROTEIN"/>
    <property type="match status" value="1"/>
</dbReference>
<dbReference type="Gene3D" id="3.40.50.300">
    <property type="entry name" value="P-loop containing nucleotide triphosphate hydrolases"/>
    <property type="match status" value="1"/>
</dbReference>
<dbReference type="InterPro" id="IPR027417">
    <property type="entry name" value="P-loop_NTPase"/>
</dbReference>
<proteinExistence type="predicted"/>
<dbReference type="InterPro" id="IPR025420">
    <property type="entry name" value="DUF4143"/>
</dbReference>
<evidence type="ECO:0000259" key="2">
    <source>
        <dbReference type="Pfam" id="PF13635"/>
    </source>
</evidence>
<dbReference type="PANTHER" id="PTHR43566:SF1">
    <property type="entry name" value="AAA+ ATPASE DOMAIN-CONTAINING PROTEIN"/>
    <property type="match status" value="1"/>
</dbReference>
<dbReference type="Pfam" id="PF13635">
    <property type="entry name" value="DUF4143"/>
    <property type="match status" value="1"/>
</dbReference>
<dbReference type="Pfam" id="PF13173">
    <property type="entry name" value="AAA_14"/>
    <property type="match status" value="1"/>
</dbReference>
<evidence type="ECO:0008006" key="5">
    <source>
        <dbReference type="Google" id="ProtNLM"/>
    </source>
</evidence>
<organism evidence="3 4">
    <name type="scientific">bacterium (Candidatus Ratteibacteria) CG15_BIG_FIL_POST_REV_8_21_14_020_41_12</name>
    <dbReference type="NCBI Taxonomy" id="2014291"/>
    <lineage>
        <taxon>Bacteria</taxon>
        <taxon>Candidatus Ratteibacteria</taxon>
    </lineage>
</organism>
<dbReference type="SUPFAM" id="SSF52540">
    <property type="entry name" value="P-loop containing nucleoside triphosphate hydrolases"/>
    <property type="match status" value="1"/>
</dbReference>
<dbReference type="Proteomes" id="UP000230025">
    <property type="component" value="Unassembled WGS sequence"/>
</dbReference>
<sequence>MIVQRDLIQKIKPFLKRKEFIAIIGPRQSGKTTFLGILKRYLCKELGMNKNLIQTVTFEDRRLLAQFEADPVSFVRSYIPENVSANFYLMLDEFQYATDGGQKLKLIYDTVKGIKILITGSSSLDIKARAGKFMVGRILNFYLYPFNFREFLRANEPRLERIYSQSSEQIIAWLLQKRAFKIKRGIDIFSNEMIRQYENFSVWGGYPAVVLTKNNNERNKILADIYNNYILKDIKTLLELATERNLFLLSQYLATQIGNIMVYQNLSEVAGLDYRQLKKHLHILEETFICQEVRPFFKNRQKELSKNPKIFYIDLGFRNSLMENMNGLDKRADRGAIIENVVFTRFNELCKGVNKINFWRTKAGAEVDFVVHTEDDIIPIEIKYSNFKTEKISRGLASFIDSFKPEYAAVLTKNYWGMAKKNKTKVLFIPVYYL</sequence>
<accession>A0A2M7GZ73</accession>
<dbReference type="InterPro" id="IPR041682">
    <property type="entry name" value="AAA_14"/>
</dbReference>
<feature type="domain" description="AAA" evidence="1">
    <location>
        <begin position="19"/>
        <end position="152"/>
    </location>
</feature>
<feature type="domain" description="DUF4143" evidence="2">
    <location>
        <begin position="232"/>
        <end position="385"/>
    </location>
</feature>
<evidence type="ECO:0000259" key="1">
    <source>
        <dbReference type="Pfam" id="PF13173"/>
    </source>
</evidence>
<name>A0A2M7GZ73_9BACT</name>
<reference evidence="4" key="1">
    <citation type="submission" date="2017-09" db="EMBL/GenBank/DDBJ databases">
        <title>Depth-based differentiation of microbial function through sediment-hosted aquifers and enrichment of novel symbionts in the deep terrestrial subsurface.</title>
        <authorList>
            <person name="Probst A.J."/>
            <person name="Ladd B."/>
            <person name="Jarett J.K."/>
            <person name="Geller-Mcgrath D.E."/>
            <person name="Sieber C.M.K."/>
            <person name="Emerson J.B."/>
            <person name="Anantharaman K."/>
            <person name="Thomas B.C."/>
            <person name="Malmstrom R."/>
            <person name="Stieglmeier M."/>
            <person name="Klingl A."/>
            <person name="Woyke T."/>
            <person name="Ryan C.M."/>
            <person name="Banfield J.F."/>
        </authorList>
    </citation>
    <scope>NUCLEOTIDE SEQUENCE [LARGE SCALE GENOMIC DNA]</scope>
</reference>
<dbReference type="AlphaFoldDB" id="A0A2M7GZ73"/>
<gene>
    <name evidence="3" type="ORF">COW28_02910</name>
</gene>
<dbReference type="EMBL" id="PFFY01000136">
    <property type="protein sequence ID" value="PIW33751.1"/>
    <property type="molecule type" value="Genomic_DNA"/>
</dbReference>
<comment type="caution">
    <text evidence="3">The sequence shown here is derived from an EMBL/GenBank/DDBJ whole genome shotgun (WGS) entry which is preliminary data.</text>
</comment>
<protein>
    <recommendedName>
        <fullName evidence="5">AAA+ ATPase domain-containing protein</fullName>
    </recommendedName>
</protein>
<evidence type="ECO:0000313" key="3">
    <source>
        <dbReference type="EMBL" id="PIW33751.1"/>
    </source>
</evidence>